<dbReference type="EC" id="2.7.1.17" evidence="9"/>
<dbReference type="CDD" id="cd07805">
    <property type="entry name" value="ASKHA_NBD_FGGY_CvXK-like"/>
    <property type="match status" value="1"/>
</dbReference>
<evidence type="ECO:0000256" key="9">
    <source>
        <dbReference type="RuleBase" id="RU364073"/>
    </source>
</evidence>
<evidence type="ECO:0000256" key="5">
    <source>
        <dbReference type="ARBA" id="ARBA00022777"/>
    </source>
</evidence>
<dbReference type="Gene3D" id="3.30.420.40">
    <property type="match status" value="2"/>
</dbReference>
<dbReference type="Pfam" id="PF00370">
    <property type="entry name" value="FGGY_N"/>
    <property type="match status" value="1"/>
</dbReference>
<dbReference type="Pfam" id="PF02782">
    <property type="entry name" value="FGGY_C"/>
    <property type="match status" value="1"/>
</dbReference>
<dbReference type="RefSeq" id="WP_311066878.1">
    <property type="nucleotide sequence ID" value="NZ_CP134501.1"/>
</dbReference>
<reference evidence="12 13" key="1">
    <citation type="submission" date="2023-09" db="EMBL/GenBank/DDBJ databases">
        <title>Different Types of Thermotolerant Ring-Cleaving Dioxygenases derived from Aeribacillus composti HB-1 applied for multiple aromatic hydrocarbons removal.</title>
        <authorList>
            <person name="Cao L."/>
            <person name="Li M."/>
            <person name="Ma T."/>
        </authorList>
    </citation>
    <scope>NUCLEOTIDE SEQUENCE [LARGE SCALE GENOMIC DNA]</scope>
    <source>
        <strain evidence="12 13">HB-1</strain>
    </source>
</reference>
<evidence type="ECO:0000256" key="2">
    <source>
        <dbReference type="ARBA" id="ARBA00022629"/>
    </source>
</evidence>
<dbReference type="PIRSF" id="PIRSF000538">
    <property type="entry name" value="GlpK"/>
    <property type="match status" value="1"/>
</dbReference>
<organism evidence="12 13">
    <name type="scientific">Aeribacillus composti</name>
    <dbReference type="NCBI Taxonomy" id="1868734"/>
    <lineage>
        <taxon>Bacteria</taxon>
        <taxon>Bacillati</taxon>
        <taxon>Bacillota</taxon>
        <taxon>Bacilli</taxon>
        <taxon>Bacillales</taxon>
        <taxon>Bacillaceae</taxon>
        <taxon>Aeribacillus</taxon>
    </lineage>
</organism>
<evidence type="ECO:0000256" key="1">
    <source>
        <dbReference type="ARBA" id="ARBA00009156"/>
    </source>
</evidence>
<evidence type="ECO:0000256" key="4">
    <source>
        <dbReference type="ARBA" id="ARBA00022741"/>
    </source>
</evidence>
<proteinExistence type="inferred from homology"/>
<evidence type="ECO:0000259" key="11">
    <source>
        <dbReference type="Pfam" id="PF02782"/>
    </source>
</evidence>
<dbReference type="NCBIfam" id="TIGR01312">
    <property type="entry name" value="XylB"/>
    <property type="match status" value="1"/>
</dbReference>
<keyword evidence="5 8" id="KW-0418">Kinase</keyword>
<dbReference type="GeneID" id="301124929"/>
<dbReference type="EMBL" id="CP134501">
    <property type="protein sequence ID" value="WNF33690.1"/>
    <property type="molecule type" value="Genomic_DNA"/>
</dbReference>
<feature type="domain" description="Carbohydrate kinase FGGY N-terminal" evidence="10">
    <location>
        <begin position="6"/>
        <end position="249"/>
    </location>
</feature>
<sequence>MVQKFILAHDLGTSGNKSTLISPDGEIIAHTTYQYSTIFLKQHWVEQNPNDWWDAVANASKQLIAEAKIDPKQIACITFSGQMMGAVPVNHKGEAVRNAIIWADMRSAQKTEAIAEKIGMKEHYEITGNRLSPSYSAAKINWIQENEPAVHKETFKYLQAKDYIIAKLTGKFATDYSDASGTNLLNIKKKEWSEELIKLWQIDDEKLPEILPSTAVVGEVHSKAAEETGLMPGTPVVMGGADGCCAALGAGAIDEGDIFNYIGSSSWISFSSSRPVFDQEMRTFNFIHLDENKYIPIGTMQAAGTSFQWLRDILFQDVLKTDAAKNIYEMMNEEAESSPIGSNQLIFLPYLMGERSPWWNPNAKGSFIGLTINHKRSDLIRAVLEGISMNLKLIFDALQENYDRPFQDIWLFGGGAKSRIWRQMLADLFGVTIRIPKILDETTSMGAAVAGGVGVGLLKDLTAAKAWCVEAESFEPDQRNHQSYQTALKAFEQVYKQVEPIFNQWNGIE</sequence>
<dbReference type="PANTHER" id="PTHR43095">
    <property type="entry name" value="SUGAR KINASE"/>
    <property type="match status" value="1"/>
</dbReference>
<dbReference type="Proteomes" id="UP001303701">
    <property type="component" value="Chromosome"/>
</dbReference>
<dbReference type="InterPro" id="IPR050406">
    <property type="entry name" value="FGGY_Carb_Kinase"/>
</dbReference>
<evidence type="ECO:0000256" key="3">
    <source>
        <dbReference type="ARBA" id="ARBA00022679"/>
    </source>
</evidence>
<evidence type="ECO:0000313" key="13">
    <source>
        <dbReference type="Proteomes" id="UP001303701"/>
    </source>
</evidence>
<evidence type="ECO:0000256" key="8">
    <source>
        <dbReference type="RuleBase" id="RU003733"/>
    </source>
</evidence>
<accession>A0ABY9WCT3</accession>
<keyword evidence="6 9" id="KW-0067">ATP-binding</keyword>
<dbReference type="InterPro" id="IPR018484">
    <property type="entry name" value="FGGY_N"/>
</dbReference>
<keyword evidence="4 9" id="KW-0547">Nucleotide-binding</keyword>
<name>A0ABY9WCT3_9BACI</name>
<dbReference type="SUPFAM" id="SSF53067">
    <property type="entry name" value="Actin-like ATPase domain"/>
    <property type="match status" value="2"/>
</dbReference>
<evidence type="ECO:0000256" key="7">
    <source>
        <dbReference type="ARBA" id="ARBA00023277"/>
    </source>
</evidence>
<keyword evidence="2 9" id="KW-0859">Xylose metabolism</keyword>
<dbReference type="PANTHER" id="PTHR43095:SF5">
    <property type="entry name" value="XYLULOSE KINASE"/>
    <property type="match status" value="1"/>
</dbReference>
<dbReference type="InterPro" id="IPR000577">
    <property type="entry name" value="Carb_kinase_FGGY"/>
</dbReference>
<comment type="catalytic activity">
    <reaction evidence="9">
        <text>D-xylulose + ATP = D-xylulose 5-phosphate + ADP + H(+)</text>
        <dbReference type="Rhea" id="RHEA:10964"/>
        <dbReference type="ChEBI" id="CHEBI:15378"/>
        <dbReference type="ChEBI" id="CHEBI:17140"/>
        <dbReference type="ChEBI" id="CHEBI:30616"/>
        <dbReference type="ChEBI" id="CHEBI:57737"/>
        <dbReference type="ChEBI" id="CHEBI:456216"/>
        <dbReference type="EC" id="2.7.1.17"/>
    </reaction>
</comment>
<evidence type="ECO:0000313" key="12">
    <source>
        <dbReference type="EMBL" id="WNF33690.1"/>
    </source>
</evidence>
<evidence type="ECO:0000259" key="10">
    <source>
        <dbReference type="Pfam" id="PF00370"/>
    </source>
</evidence>
<protein>
    <recommendedName>
        <fullName evidence="9">Xylulose kinase</fullName>
        <shortName evidence="9">Xylulokinase</shortName>
        <ecNumber evidence="9">2.7.1.17</ecNumber>
    </recommendedName>
</protein>
<feature type="domain" description="Carbohydrate kinase FGGY C-terminal" evidence="11">
    <location>
        <begin position="262"/>
        <end position="453"/>
    </location>
</feature>
<evidence type="ECO:0000256" key="6">
    <source>
        <dbReference type="ARBA" id="ARBA00022840"/>
    </source>
</evidence>
<dbReference type="PROSITE" id="PS00933">
    <property type="entry name" value="FGGY_KINASES_1"/>
    <property type="match status" value="1"/>
</dbReference>
<comment type="similarity">
    <text evidence="1 8">Belongs to the FGGY kinase family.</text>
</comment>
<gene>
    <name evidence="9 12" type="primary">xylB</name>
    <name evidence="12" type="ORF">RI196_03095</name>
</gene>
<keyword evidence="3 8" id="KW-0808">Transferase</keyword>
<dbReference type="PROSITE" id="PS00445">
    <property type="entry name" value="FGGY_KINASES_2"/>
    <property type="match status" value="1"/>
</dbReference>
<dbReference type="InterPro" id="IPR006000">
    <property type="entry name" value="Xylulokinase"/>
</dbReference>
<dbReference type="InterPro" id="IPR018483">
    <property type="entry name" value="Carb_kinase_FGGY_CS"/>
</dbReference>
<dbReference type="GO" id="GO:0004856">
    <property type="term" value="F:D-xylulokinase activity"/>
    <property type="evidence" value="ECO:0007669"/>
    <property type="project" value="UniProtKB-EC"/>
</dbReference>
<keyword evidence="7 9" id="KW-0119">Carbohydrate metabolism</keyword>
<keyword evidence="13" id="KW-1185">Reference proteome</keyword>
<dbReference type="InterPro" id="IPR018485">
    <property type="entry name" value="FGGY_C"/>
</dbReference>
<dbReference type="InterPro" id="IPR043129">
    <property type="entry name" value="ATPase_NBD"/>
</dbReference>